<feature type="domain" description="7(1) septoil knot" evidence="2">
    <location>
        <begin position="33"/>
        <end position="104"/>
    </location>
</feature>
<organism evidence="3 4">
    <name type="scientific">Amphiplicatus metriothermophilus</name>
    <dbReference type="NCBI Taxonomy" id="1519374"/>
    <lineage>
        <taxon>Bacteria</taxon>
        <taxon>Pseudomonadati</taxon>
        <taxon>Pseudomonadota</taxon>
        <taxon>Alphaproteobacteria</taxon>
        <taxon>Parvularculales</taxon>
        <taxon>Parvularculaceae</taxon>
        <taxon>Amphiplicatus</taxon>
    </lineage>
</organism>
<protein>
    <recommendedName>
        <fullName evidence="2">7(1) septoil knot domain-containing protein</fullName>
    </recommendedName>
</protein>
<evidence type="ECO:0000313" key="4">
    <source>
        <dbReference type="Proteomes" id="UP000198346"/>
    </source>
</evidence>
<proteinExistence type="predicted"/>
<keyword evidence="4" id="KW-1185">Reference proteome</keyword>
<dbReference type="InterPro" id="IPR046148">
    <property type="entry name" value="Septknot"/>
</dbReference>
<gene>
    <name evidence="3" type="ORF">SAMN06297382_1739</name>
</gene>
<keyword evidence="1" id="KW-0732">Signal</keyword>
<feature type="signal peptide" evidence="1">
    <location>
        <begin position="1"/>
        <end position="20"/>
    </location>
</feature>
<accession>A0A239PSS6</accession>
<feature type="chain" id="PRO_5013303385" description="7(1) septoil knot domain-containing protein" evidence="1">
    <location>
        <begin position="21"/>
        <end position="105"/>
    </location>
</feature>
<evidence type="ECO:0000313" key="3">
    <source>
        <dbReference type="EMBL" id="SNT73341.1"/>
    </source>
</evidence>
<name>A0A239PSS6_9PROT</name>
<dbReference type="Pfam" id="PF19647">
    <property type="entry name" value="Septknot"/>
    <property type="match status" value="1"/>
</dbReference>
<dbReference type="AlphaFoldDB" id="A0A239PSS6"/>
<dbReference type="EMBL" id="FZQA01000003">
    <property type="protein sequence ID" value="SNT73341.1"/>
    <property type="molecule type" value="Genomic_DNA"/>
</dbReference>
<sequence>MMRFAIAATALALWAGAAHAEKIGPDCTLKGLPLRGDVQVVDSFPDLKVQIVESFPDLKVKAVESFPDDCGEWRFVDSFPDFKIQYVDSFPDLTIRFVESFPGLP</sequence>
<dbReference type="Proteomes" id="UP000198346">
    <property type="component" value="Unassembled WGS sequence"/>
</dbReference>
<evidence type="ECO:0000256" key="1">
    <source>
        <dbReference type="SAM" id="SignalP"/>
    </source>
</evidence>
<evidence type="ECO:0000259" key="2">
    <source>
        <dbReference type="Pfam" id="PF19647"/>
    </source>
</evidence>
<reference evidence="3 4" key="1">
    <citation type="submission" date="2017-07" db="EMBL/GenBank/DDBJ databases">
        <authorList>
            <person name="Sun Z.S."/>
            <person name="Albrecht U."/>
            <person name="Echele G."/>
            <person name="Lee C.C."/>
        </authorList>
    </citation>
    <scope>NUCLEOTIDE SEQUENCE [LARGE SCALE GENOMIC DNA]</scope>
    <source>
        <strain evidence="3 4">CGMCC 1.12710</strain>
    </source>
</reference>